<gene>
    <name evidence="2" type="ORF">QBC47DRAFT_365182</name>
</gene>
<feature type="region of interest" description="Disordered" evidence="1">
    <location>
        <begin position="83"/>
        <end position="111"/>
    </location>
</feature>
<protein>
    <recommendedName>
        <fullName evidence="4">CCZ1/INTU/HSP4 first Longin domain-containing protein</fullName>
    </recommendedName>
</protein>
<evidence type="ECO:0000256" key="1">
    <source>
        <dbReference type="SAM" id="MobiDB-lite"/>
    </source>
</evidence>
<feature type="compositionally biased region" description="Acidic residues" evidence="1">
    <location>
        <begin position="682"/>
        <end position="702"/>
    </location>
</feature>
<feature type="compositionally biased region" description="Basic and acidic residues" evidence="1">
    <location>
        <begin position="415"/>
        <end position="434"/>
    </location>
</feature>
<feature type="compositionally biased region" description="Polar residues" evidence="1">
    <location>
        <begin position="1"/>
        <end position="11"/>
    </location>
</feature>
<evidence type="ECO:0000313" key="3">
    <source>
        <dbReference type="Proteomes" id="UP001239445"/>
    </source>
</evidence>
<feature type="region of interest" description="Disordered" evidence="1">
    <location>
        <begin position="408"/>
        <end position="434"/>
    </location>
</feature>
<dbReference type="EMBL" id="MU839846">
    <property type="protein sequence ID" value="KAK1750579.1"/>
    <property type="molecule type" value="Genomic_DNA"/>
</dbReference>
<dbReference type="Proteomes" id="UP001239445">
    <property type="component" value="Unassembled WGS sequence"/>
</dbReference>
<dbReference type="AlphaFoldDB" id="A0AAJ0B2P7"/>
<dbReference type="GO" id="GO:0016192">
    <property type="term" value="P:vesicle-mediated transport"/>
    <property type="evidence" value="ECO:0007669"/>
    <property type="project" value="InterPro"/>
</dbReference>
<keyword evidence="3" id="KW-1185">Reference proteome</keyword>
<comment type="caution">
    <text evidence="2">The sequence shown here is derived from an EMBL/GenBank/DDBJ whole genome shotgun (WGS) entry which is preliminary data.</text>
</comment>
<evidence type="ECO:0008006" key="4">
    <source>
        <dbReference type="Google" id="ProtNLM"/>
    </source>
</evidence>
<proteinExistence type="predicted"/>
<feature type="compositionally biased region" description="Low complexity" evidence="1">
    <location>
        <begin position="29"/>
        <end position="45"/>
    </location>
</feature>
<organism evidence="2 3">
    <name type="scientific">Echria macrotheca</name>
    <dbReference type="NCBI Taxonomy" id="438768"/>
    <lineage>
        <taxon>Eukaryota</taxon>
        <taxon>Fungi</taxon>
        <taxon>Dikarya</taxon>
        <taxon>Ascomycota</taxon>
        <taxon>Pezizomycotina</taxon>
        <taxon>Sordariomycetes</taxon>
        <taxon>Sordariomycetidae</taxon>
        <taxon>Sordariales</taxon>
        <taxon>Schizotheciaceae</taxon>
        <taxon>Echria</taxon>
    </lineage>
</organism>
<feature type="compositionally biased region" description="Basic residues" evidence="1">
    <location>
        <begin position="359"/>
        <end position="368"/>
    </location>
</feature>
<feature type="region of interest" description="Disordered" evidence="1">
    <location>
        <begin position="352"/>
        <end position="386"/>
    </location>
</feature>
<sequence>MSSASQAAKTRQQPDQKKKKPPPPPLPHPATSQTDPAATSATSQQTITPAQLGFLAIYNPSLGTTDETIDDQIVYYATIESLSPSSSSKGKNRRRRRVLGTGGGSDGDDRNERLRQVGLAQGMVEFGRSFSGGRAVDVVETVGSRVVLHELEPGWWVLASIDLTRLPVAGSKSDTAEFEYSSREVKPAALLLQDLLRAHSVFLLHHASSLSALFVRTQRDRFVTVLGRYWDLFLSTWNVLLHGNPACGVFGGIKVAACGELGIGVGEEERGSGERDFFEGLVGRVEGLVDLVVGRFAGDDSDTKGQWLGSGDEPGAEDGAVFLGVGAVSRPSLRAIACWMEDMYTWGDNAYGVADRPSSTRRKRRARGQAKAAGEERAGVDAQSGEEGGGIDKIFNYLKLGYGTSWSLGNTTSQETKEGSAKPEDTRPDESEKGRFLIGLTGDIDTPAEEQDSAAQQDSDNARTMVRTLSVELESDMPVPESQVTRDFGSQDTELAEHRVDAEGNIVTNPAPSTITAFSSQDRNKTAKLRVVVYAARPFLFVLLFEPRTDSLAWEGMYRSLHSQLFAVRKGLLASTAYRPERPDSDGAGAEIYDLVWDPRALTVHSTVPNIPDPFVQSKVWTRVEALGTHAQILGMFAATRSVTGTGSGGEAERTCKTSRGWWVVWSRILERASSDSAGVSDCDEDSESGEEDEETDSEDEEKSEKRGKGVMVVSKEIFLVRRASDNTGGGIGAGLRSVHREVTV</sequence>
<feature type="region of interest" description="Disordered" evidence="1">
    <location>
        <begin position="1"/>
        <end position="45"/>
    </location>
</feature>
<evidence type="ECO:0000313" key="2">
    <source>
        <dbReference type="EMBL" id="KAK1750579.1"/>
    </source>
</evidence>
<feature type="region of interest" description="Disordered" evidence="1">
    <location>
        <begin position="676"/>
        <end position="709"/>
    </location>
</feature>
<dbReference type="GO" id="GO:0035658">
    <property type="term" value="C:Mon1-Ccz1 complex"/>
    <property type="evidence" value="ECO:0007669"/>
    <property type="project" value="InterPro"/>
</dbReference>
<dbReference type="PANTHER" id="PTHR13056:SF0">
    <property type="entry name" value="VACUOLAR FUSION PROTEIN CCZ1 HOMOLOG-RELATED"/>
    <property type="match status" value="1"/>
</dbReference>
<dbReference type="InterPro" id="IPR013176">
    <property type="entry name" value="Ccz1"/>
</dbReference>
<dbReference type="PANTHER" id="PTHR13056">
    <property type="entry name" value="VACUOLAR FUSION PROTEIN CCZ1 HOMOLOG-RELATED"/>
    <property type="match status" value="1"/>
</dbReference>
<accession>A0AAJ0B2P7</accession>
<reference evidence="2" key="1">
    <citation type="submission" date="2023-06" db="EMBL/GenBank/DDBJ databases">
        <title>Genome-scale phylogeny and comparative genomics of the fungal order Sordariales.</title>
        <authorList>
            <consortium name="Lawrence Berkeley National Laboratory"/>
            <person name="Hensen N."/>
            <person name="Bonometti L."/>
            <person name="Westerberg I."/>
            <person name="Brannstrom I.O."/>
            <person name="Guillou S."/>
            <person name="Cros-Aarteil S."/>
            <person name="Calhoun S."/>
            <person name="Haridas S."/>
            <person name="Kuo A."/>
            <person name="Mondo S."/>
            <person name="Pangilinan J."/>
            <person name="Riley R."/>
            <person name="Labutti K."/>
            <person name="Andreopoulos B."/>
            <person name="Lipzen A."/>
            <person name="Chen C."/>
            <person name="Yanf M."/>
            <person name="Daum C."/>
            <person name="Ng V."/>
            <person name="Clum A."/>
            <person name="Steindorff A."/>
            <person name="Ohm R."/>
            <person name="Martin F."/>
            <person name="Silar P."/>
            <person name="Natvig D."/>
            <person name="Lalanne C."/>
            <person name="Gautier V."/>
            <person name="Ament-Velasquez S.L."/>
            <person name="Kruys A."/>
            <person name="Hutchinson M.I."/>
            <person name="Powell A.J."/>
            <person name="Barry K."/>
            <person name="Miller A.N."/>
            <person name="Grigoriev I.V."/>
            <person name="Debuchy R."/>
            <person name="Gladieux P."/>
            <person name="Thoren M.H."/>
            <person name="Johannesson H."/>
        </authorList>
    </citation>
    <scope>NUCLEOTIDE SEQUENCE</scope>
    <source>
        <strain evidence="2">PSN4</strain>
    </source>
</reference>
<name>A0AAJ0B2P7_9PEZI</name>